<proteinExistence type="predicted"/>
<name>A0A2C5YBS9_9HYPO</name>
<dbReference type="OrthoDB" id="4777826at2759"/>
<dbReference type="Proteomes" id="UP000226192">
    <property type="component" value="Unassembled WGS sequence"/>
</dbReference>
<organism evidence="2 3">
    <name type="scientific">Ophiocordyceps australis</name>
    <dbReference type="NCBI Taxonomy" id="1399860"/>
    <lineage>
        <taxon>Eukaryota</taxon>
        <taxon>Fungi</taxon>
        <taxon>Dikarya</taxon>
        <taxon>Ascomycota</taxon>
        <taxon>Pezizomycotina</taxon>
        <taxon>Sordariomycetes</taxon>
        <taxon>Hypocreomycetidae</taxon>
        <taxon>Hypocreales</taxon>
        <taxon>Ophiocordycipitaceae</taxon>
        <taxon>Ophiocordyceps</taxon>
    </lineage>
</organism>
<feature type="region of interest" description="Disordered" evidence="1">
    <location>
        <begin position="57"/>
        <end position="150"/>
    </location>
</feature>
<accession>A0A2C5YBS9</accession>
<evidence type="ECO:0000256" key="1">
    <source>
        <dbReference type="SAM" id="MobiDB-lite"/>
    </source>
</evidence>
<protein>
    <submittedName>
        <fullName evidence="2">Uncharacterized protein</fullName>
    </submittedName>
</protein>
<evidence type="ECO:0000313" key="2">
    <source>
        <dbReference type="EMBL" id="PHH65166.1"/>
    </source>
</evidence>
<dbReference type="STRING" id="1399860.A0A2C5YBS9"/>
<keyword evidence="3" id="KW-1185">Reference proteome</keyword>
<dbReference type="EMBL" id="NJET01000021">
    <property type="protein sequence ID" value="PHH65166.1"/>
    <property type="molecule type" value="Genomic_DNA"/>
</dbReference>
<reference evidence="2 3" key="1">
    <citation type="submission" date="2017-06" db="EMBL/GenBank/DDBJ databases">
        <title>Ant-infecting Ophiocordyceps genomes reveal a high diversity of potential behavioral manipulation genes and a possible major role for enterotoxins.</title>
        <authorList>
            <person name="De Bekker C."/>
            <person name="Evans H.C."/>
            <person name="Brachmann A."/>
            <person name="Hughes D.P."/>
        </authorList>
    </citation>
    <scope>NUCLEOTIDE SEQUENCE [LARGE SCALE GENOMIC DNA]</scope>
    <source>
        <strain evidence="2 3">Map64</strain>
    </source>
</reference>
<feature type="compositionally biased region" description="Polar residues" evidence="1">
    <location>
        <begin position="77"/>
        <end position="90"/>
    </location>
</feature>
<feature type="compositionally biased region" description="Basic and acidic residues" evidence="1">
    <location>
        <begin position="118"/>
        <end position="132"/>
    </location>
</feature>
<evidence type="ECO:0000313" key="3">
    <source>
        <dbReference type="Proteomes" id="UP000226192"/>
    </source>
</evidence>
<dbReference type="AlphaFoldDB" id="A0A2C5YBS9"/>
<sequence length="150" mass="16560">MASKPMRGWNDEANANLLLAFMDVIKPNKAMITEVTAAMTAMGYAYSFDAINQHVQKLRRPRDPTAVGKAQLKDETVSTPTKKTQARTPGSGSGRKRKTPSKSVKKEMSPIDDNDETESLKAKVKEEGEAPRPKKVKKESTPLEGEEDEI</sequence>
<gene>
    <name evidence="2" type="ORF">CDD81_3297</name>
</gene>
<comment type="caution">
    <text evidence="2">The sequence shown here is derived from an EMBL/GenBank/DDBJ whole genome shotgun (WGS) entry which is preliminary data.</text>
</comment>